<evidence type="ECO:0000256" key="9">
    <source>
        <dbReference type="ARBA" id="ARBA00023237"/>
    </source>
</evidence>
<proteinExistence type="inferred from homology"/>
<evidence type="ECO:0000256" key="1">
    <source>
        <dbReference type="ARBA" id="ARBA00009521"/>
    </source>
</evidence>
<evidence type="ECO:0000256" key="3">
    <source>
        <dbReference type="ARBA" id="ARBA00022452"/>
    </source>
</evidence>
<keyword evidence="6 10" id="KW-0406">Ion transport</keyword>
<comment type="caution">
    <text evidence="11">The sequence shown here is derived from an EMBL/GenBank/DDBJ whole genome shotgun (WGS) entry which is preliminary data.</text>
</comment>
<dbReference type="EMBL" id="JAUSRF010000009">
    <property type="protein sequence ID" value="MDP9838120.1"/>
    <property type="molecule type" value="Genomic_DNA"/>
</dbReference>
<comment type="similarity">
    <text evidence="1 10">Belongs to the alphaproteobacteria porin family.</text>
</comment>
<feature type="chain" id="PRO_5044985425" description="Porin" evidence="10">
    <location>
        <begin position="23"/>
        <end position="379"/>
    </location>
</feature>
<evidence type="ECO:0000256" key="7">
    <source>
        <dbReference type="ARBA" id="ARBA00023114"/>
    </source>
</evidence>
<sequence length="379" mass="40312">MNIKSLLLGSAAALAAVSGAQAADAIVAAEPEPMEYVRVCDAFGTGYFYIPGTETCLKISGYVRVQVNGRSDFDIDGQPAVFRDIDQDGGYLTNTRGKLAFEAKSDTELGTLTSVINIEGNSNNGGGFALDETYIELGGLRVGHFYNYFDTGLPGETVLSDGGPLGTSDTMAAVRAFLGATDGLGYRADSMTLNDSIRYTFDGGAFQAYVQADAFFDGWKTEENGGDDAIGINAMIAGKFGGVSIDLFGAYEFDNEDGVIASTLTAELGPGTLGIIGIYSFGPSYYYDYAEWSIGAEYAIKVSDKLSITPGAQYWDNIIPTVSDYAGGSAWRVGVTADYEITTNLNLKATVNYTDVDVDLGGLGDGDRWDGFLRLQRSF</sequence>
<protein>
    <recommendedName>
        <fullName evidence="10">Porin</fullName>
    </recommendedName>
</protein>
<keyword evidence="8 10" id="KW-0472">Membrane</keyword>
<dbReference type="RefSeq" id="WP_306835659.1">
    <property type="nucleotide sequence ID" value="NZ_JAUSRF010000009.1"/>
</dbReference>
<reference evidence="11 12" key="1">
    <citation type="submission" date="2023-07" db="EMBL/GenBank/DDBJ databases">
        <title>Sorghum-associated microbial communities from plants grown in Nebraska, USA.</title>
        <authorList>
            <person name="Schachtman D."/>
        </authorList>
    </citation>
    <scope>NUCLEOTIDE SEQUENCE [LARGE SCALE GENOMIC DNA]</scope>
    <source>
        <strain evidence="11 12">DS1307</strain>
    </source>
</reference>
<comment type="domain">
    <text evidence="10">Consists of 16-stranded beta-barrel sheets, with large surface-exposed loops, that form a transmembrane pore at the center of each barrel. The pore is partially ocluded by a peptide loop that folds into the pore lumen.</text>
</comment>
<keyword evidence="4 10" id="KW-0812">Transmembrane</keyword>
<evidence type="ECO:0000313" key="12">
    <source>
        <dbReference type="Proteomes" id="UP001241472"/>
    </source>
</evidence>
<accession>A0ABT9PUI0</accession>
<organism evidence="11 12">
    <name type="scientific">Neorhizobium huautlense</name>
    <dbReference type="NCBI Taxonomy" id="67774"/>
    <lineage>
        <taxon>Bacteria</taxon>
        <taxon>Pseudomonadati</taxon>
        <taxon>Pseudomonadota</taxon>
        <taxon>Alphaproteobacteria</taxon>
        <taxon>Hyphomicrobiales</taxon>
        <taxon>Rhizobiaceae</taxon>
        <taxon>Rhizobium/Agrobacterium group</taxon>
        <taxon>Neorhizobium</taxon>
    </lineage>
</organism>
<feature type="signal peptide" evidence="10">
    <location>
        <begin position="1"/>
        <end position="22"/>
    </location>
</feature>
<evidence type="ECO:0000256" key="5">
    <source>
        <dbReference type="ARBA" id="ARBA00022729"/>
    </source>
</evidence>
<keyword evidence="5 10" id="KW-0732">Signal</keyword>
<evidence type="ECO:0000256" key="6">
    <source>
        <dbReference type="ARBA" id="ARBA00023065"/>
    </source>
</evidence>
<name>A0ABT9PUI0_9HYPH</name>
<keyword evidence="12" id="KW-1185">Reference proteome</keyword>
<comment type="function">
    <text evidence="10">Forms passive diffusion pores that allow small molecular weight hydrophilic materials across the outer membrane.</text>
</comment>
<keyword evidence="2 10" id="KW-0813">Transport</keyword>
<dbReference type="SUPFAM" id="SSF56935">
    <property type="entry name" value="Porins"/>
    <property type="match status" value="1"/>
</dbReference>
<dbReference type="Proteomes" id="UP001241472">
    <property type="component" value="Unassembled WGS sequence"/>
</dbReference>
<comment type="subcellular location">
    <subcellularLocation>
        <location evidence="10">Cell outer membrane</location>
        <topology evidence="10">Multi-pass membrane protein</topology>
    </subcellularLocation>
</comment>
<keyword evidence="9 10" id="KW-0998">Cell outer membrane</keyword>
<keyword evidence="7 10" id="KW-0626">Porin</keyword>
<keyword evidence="3 10" id="KW-1134">Transmembrane beta strand</keyword>
<gene>
    <name evidence="11" type="ORF">J2T09_002887</name>
</gene>
<evidence type="ECO:0000256" key="10">
    <source>
        <dbReference type="RuleBase" id="RU364005"/>
    </source>
</evidence>
<dbReference type="InterPro" id="IPR003684">
    <property type="entry name" value="Porin_alphabac"/>
</dbReference>
<evidence type="ECO:0000256" key="2">
    <source>
        <dbReference type="ARBA" id="ARBA00022448"/>
    </source>
</evidence>
<evidence type="ECO:0000313" key="11">
    <source>
        <dbReference type="EMBL" id="MDP9838120.1"/>
    </source>
</evidence>
<dbReference type="Pfam" id="PF02530">
    <property type="entry name" value="Porin_2"/>
    <property type="match status" value="2"/>
</dbReference>
<evidence type="ECO:0000256" key="8">
    <source>
        <dbReference type="ARBA" id="ARBA00023136"/>
    </source>
</evidence>
<evidence type="ECO:0000256" key="4">
    <source>
        <dbReference type="ARBA" id="ARBA00022692"/>
    </source>
</evidence>